<dbReference type="SUPFAM" id="SSF46689">
    <property type="entry name" value="Homeodomain-like"/>
    <property type="match status" value="2"/>
</dbReference>
<sequence>MHGNLSRNIKEDPSDVKQQFANISLRLHCCRYWKLTEWECENMSFPFWRLYHNTVEGASVIFKKEIVPLVESEIVLIPPYTQFSTTLNPWREVSPDEKIEGKRIATPSEVSRLGRLNMVDHLFIHFNLGIHHDSLTPGIYRFKVDENIKVILTEIKAGLISEYKNFSLKPTINVMALILQLIAKIPEEKWTNKTLDKRVIDVVSYIDNNIRQDLCNEVLASVANMSPNSFLRLFKQYTGLSIQKYVQNRRVEKALLIMHHHNKSIDEVAYLCGFCDRHHFSKIFKKVMNTSPALYRRNLTLS</sequence>
<reference evidence="5" key="1">
    <citation type="submission" date="2018-06" db="EMBL/GenBank/DDBJ databases">
        <authorList>
            <person name="Zhirakovskaya E."/>
        </authorList>
    </citation>
    <scope>NUCLEOTIDE SEQUENCE</scope>
</reference>
<evidence type="ECO:0000313" key="5">
    <source>
        <dbReference type="EMBL" id="VAW24933.1"/>
    </source>
</evidence>
<dbReference type="PANTHER" id="PTHR43280">
    <property type="entry name" value="ARAC-FAMILY TRANSCRIPTIONAL REGULATOR"/>
    <property type="match status" value="1"/>
</dbReference>
<dbReference type="EMBL" id="UOEP01000228">
    <property type="protein sequence ID" value="VAW24933.1"/>
    <property type="molecule type" value="Genomic_DNA"/>
</dbReference>
<dbReference type="InterPro" id="IPR009057">
    <property type="entry name" value="Homeodomain-like_sf"/>
</dbReference>
<proteinExistence type="predicted"/>
<feature type="domain" description="HTH araC/xylS-type" evidence="4">
    <location>
        <begin position="200"/>
        <end position="298"/>
    </location>
</feature>
<dbReference type="SMART" id="SM00342">
    <property type="entry name" value="HTH_ARAC"/>
    <property type="match status" value="1"/>
</dbReference>
<dbReference type="InterPro" id="IPR018060">
    <property type="entry name" value="HTH_AraC"/>
</dbReference>
<dbReference type="PROSITE" id="PS01124">
    <property type="entry name" value="HTH_ARAC_FAMILY_2"/>
    <property type="match status" value="1"/>
</dbReference>
<dbReference type="GO" id="GO:0043565">
    <property type="term" value="F:sequence-specific DNA binding"/>
    <property type="evidence" value="ECO:0007669"/>
    <property type="project" value="InterPro"/>
</dbReference>
<keyword evidence="2" id="KW-0238">DNA-binding</keyword>
<dbReference type="PANTHER" id="PTHR43280:SF28">
    <property type="entry name" value="HTH-TYPE TRANSCRIPTIONAL ACTIVATOR RHAS"/>
    <property type="match status" value="1"/>
</dbReference>
<organism evidence="5">
    <name type="scientific">hydrothermal vent metagenome</name>
    <dbReference type="NCBI Taxonomy" id="652676"/>
    <lineage>
        <taxon>unclassified sequences</taxon>
        <taxon>metagenomes</taxon>
        <taxon>ecological metagenomes</taxon>
    </lineage>
</organism>
<keyword evidence="3" id="KW-0804">Transcription</keyword>
<protein>
    <recommendedName>
        <fullName evidence="4">HTH araC/xylS-type domain-containing protein</fullName>
    </recommendedName>
</protein>
<name>A0A3B0U988_9ZZZZ</name>
<dbReference type="PROSITE" id="PS00041">
    <property type="entry name" value="HTH_ARAC_FAMILY_1"/>
    <property type="match status" value="1"/>
</dbReference>
<evidence type="ECO:0000256" key="3">
    <source>
        <dbReference type="ARBA" id="ARBA00023163"/>
    </source>
</evidence>
<accession>A0A3B0U988</accession>
<dbReference type="GO" id="GO:0003700">
    <property type="term" value="F:DNA-binding transcription factor activity"/>
    <property type="evidence" value="ECO:0007669"/>
    <property type="project" value="InterPro"/>
</dbReference>
<evidence type="ECO:0000259" key="4">
    <source>
        <dbReference type="PROSITE" id="PS01124"/>
    </source>
</evidence>
<keyword evidence="1" id="KW-0805">Transcription regulation</keyword>
<dbReference type="InterPro" id="IPR018062">
    <property type="entry name" value="HTH_AraC-typ_CS"/>
</dbReference>
<gene>
    <name evidence="5" type="ORF">MNBD_BACTEROID01-2937</name>
</gene>
<evidence type="ECO:0000256" key="2">
    <source>
        <dbReference type="ARBA" id="ARBA00023125"/>
    </source>
</evidence>
<dbReference type="Pfam" id="PF12833">
    <property type="entry name" value="HTH_18"/>
    <property type="match status" value="1"/>
</dbReference>
<dbReference type="Gene3D" id="1.10.10.60">
    <property type="entry name" value="Homeodomain-like"/>
    <property type="match status" value="2"/>
</dbReference>
<dbReference type="AlphaFoldDB" id="A0A3B0U988"/>
<evidence type="ECO:0000256" key="1">
    <source>
        <dbReference type="ARBA" id="ARBA00023015"/>
    </source>
</evidence>